<dbReference type="Ensembl" id="ENSCSAVT00000010418.1">
    <property type="protein sequence ID" value="ENSCSAVP00000010293.1"/>
    <property type="gene ID" value="ENSCSAVG00000006070.1"/>
</dbReference>
<accession>H2YY82</accession>
<evidence type="ECO:0000313" key="2">
    <source>
        <dbReference type="Proteomes" id="UP000007875"/>
    </source>
</evidence>
<sequence>TRPAQPDLRRLDVQRHPVDIPLRLQVFRRTLIYHPVIERRSSKQATSNARPNFHLHRTRKFHRNVQYIPLFRSRLTSYFHAV</sequence>
<keyword evidence="2" id="KW-1185">Reference proteome</keyword>
<dbReference type="AlphaFoldDB" id="H2YY82"/>
<dbReference type="HOGENOM" id="CLU_2564264_0_0_1"/>
<organism evidence="1 2">
    <name type="scientific">Ciona savignyi</name>
    <name type="common">Pacific transparent sea squirt</name>
    <dbReference type="NCBI Taxonomy" id="51511"/>
    <lineage>
        <taxon>Eukaryota</taxon>
        <taxon>Metazoa</taxon>
        <taxon>Chordata</taxon>
        <taxon>Tunicata</taxon>
        <taxon>Ascidiacea</taxon>
        <taxon>Phlebobranchia</taxon>
        <taxon>Cionidae</taxon>
        <taxon>Ciona</taxon>
    </lineage>
</organism>
<proteinExistence type="predicted"/>
<dbReference type="Proteomes" id="UP000007875">
    <property type="component" value="Unassembled WGS sequence"/>
</dbReference>
<protein>
    <submittedName>
        <fullName evidence="1">Uncharacterized protein</fullName>
    </submittedName>
</protein>
<evidence type="ECO:0000313" key="1">
    <source>
        <dbReference type="Ensembl" id="ENSCSAVP00000010293.1"/>
    </source>
</evidence>
<name>H2YY82_CIOSA</name>
<reference evidence="2" key="1">
    <citation type="submission" date="2003-08" db="EMBL/GenBank/DDBJ databases">
        <authorList>
            <person name="Birren B."/>
            <person name="Nusbaum C."/>
            <person name="Abebe A."/>
            <person name="Abouelleil A."/>
            <person name="Adekoya E."/>
            <person name="Ait-zahra M."/>
            <person name="Allen N."/>
            <person name="Allen T."/>
            <person name="An P."/>
            <person name="Anderson M."/>
            <person name="Anderson S."/>
            <person name="Arachchi H."/>
            <person name="Armbruster J."/>
            <person name="Bachantsang P."/>
            <person name="Baldwin J."/>
            <person name="Barry A."/>
            <person name="Bayul T."/>
            <person name="Blitshsteyn B."/>
            <person name="Bloom T."/>
            <person name="Blye J."/>
            <person name="Boguslavskiy L."/>
            <person name="Borowsky M."/>
            <person name="Boukhgalter B."/>
            <person name="Brunache A."/>
            <person name="Butler J."/>
            <person name="Calixte N."/>
            <person name="Calvo S."/>
            <person name="Camarata J."/>
            <person name="Campo K."/>
            <person name="Chang J."/>
            <person name="Cheshatsang Y."/>
            <person name="Citroen M."/>
            <person name="Collymore A."/>
            <person name="Considine T."/>
            <person name="Cook A."/>
            <person name="Cooke P."/>
            <person name="Corum B."/>
            <person name="Cuomo C."/>
            <person name="David R."/>
            <person name="Dawoe T."/>
            <person name="Degray S."/>
            <person name="Dodge S."/>
            <person name="Dooley K."/>
            <person name="Dorje P."/>
            <person name="Dorjee K."/>
            <person name="Dorris L."/>
            <person name="Duffey N."/>
            <person name="Dupes A."/>
            <person name="Elkins T."/>
            <person name="Engels R."/>
            <person name="Erickson J."/>
            <person name="Farina A."/>
            <person name="Faro S."/>
            <person name="Ferreira P."/>
            <person name="Fischer H."/>
            <person name="Fitzgerald M."/>
            <person name="Foley K."/>
            <person name="Gage D."/>
            <person name="Galagan J."/>
            <person name="Gearin G."/>
            <person name="Gnerre S."/>
            <person name="Gnirke A."/>
            <person name="Goyette A."/>
            <person name="Graham J."/>
            <person name="Grandbois E."/>
            <person name="Gyaltsen K."/>
            <person name="Hafez N."/>
            <person name="Hagopian D."/>
            <person name="Hagos B."/>
            <person name="Hall J."/>
            <person name="Hatcher B."/>
            <person name="Heller A."/>
            <person name="Higgins H."/>
            <person name="Honan T."/>
            <person name="Horn A."/>
            <person name="Houde N."/>
            <person name="Hughes L."/>
            <person name="Hulme W."/>
            <person name="Husby E."/>
            <person name="Iliev I."/>
            <person name="Jaffe D."/>
            <person name="Jones C."/>
            <person name="Kamal M."/>
            <person name="Kamat A."/>
            <person name="Kamvysselis M."/>
            <person name="Karlsson E."/>
            <person name="Kells C."/>
            <person name="Kieu A."/>
            <person name="Kisner P."/>
            <person name="Kodira C."/>
            <person name="Kulbokas E."/>
            <person name="Labutti K."/>
            <person name="Lama D."/>
            <person name="Landers T."/>
            <person name="Leger J."/>
            <person name="Levine S."/>
            <person name="Lewis D."/>
            <person name="Lewis T."/>
            <person name="Lindblad-toh K."/>
            <person name="Liu X."/>
            <person name="Lokyitsang T."/>
            <person name="Lokyitsang Y."/>
            <person name="Lucien O."/>
            <person name="Lui A."/>
            <person name="Ma L.J."/>
            <person name="Mabbitt R."/>
            <person name="Macdonald J."/>
            <person name="Maclean C."/>
            <person name="Major J."/>
            <person name="Manning J."/>
            <person name="Marabella R."/>
            <person name="Maru K."/>
            <person name="Matthews C."/>
            <person name="Mauceli E."/>
            <person name="Mccarthy M."/>
            <person name="Mcdonough S."/>
            <person name="Mcghee T."/>
            <person name="Meldrim J."/>
            <person name="Meneus L."/>
            <person name="Mesirov J."/>
            <person name="Mihalev A."/>
            <person name="Mihova T."/>
            <person name="Mikkelsen T."/>
            <person name="Mlenga V."/>
            <person name="Moru K."/>
            <person name="Mozes J."/>
            <person name="Mulrain L."/>
            <person name="Munson G."/>
            <person name="Naylor J."/>
            <person name="Newes C."/>
            <person name="Nguyen C."/>
            <person name="Nguyen N."/>
            <person name="Nguyen T."/>
            <person name="Nicol R."/>
            <person name="Nielsen C."/>
            <person name="Nizzari M."/>
            <person name="Norbu C."/>
            <person name="Norbu N."/>
            <person name="O'donnell P."/>
            <person name="Okoawo O."/>
            <person name="O'leary S."/>
            <person name="Omotosho B."/>
            <person name="O'neill K."/>
            <person name="Osman S."/>
            <person name="Parker S."/>
            <person name="Perrin D."/>
            <person name="Phunkhang P."/>
            <person name="Piqani B."/>
            <person name="Purcell S."/>
            <person name="Rachupka T."/>
            <person name="Ramasamy U."/>
            <person name="Rameau R."/>
            <person name="Ray V."/>
            <person name="Raymond C."/>
            <person name="Retta R."/>
            <person name="Richardson S."/>
            <person name="Rise C."/>
            <person name="Rodriguez J."/>
            <person name="Rogers J."/>
            <person name="Rogov P."/>
            <person name="Rutman M."/>
            <person name="Schupbach R."/>
            <person name="Seaman C."/>
            <person name="Settipalli S."/>
            <person name="Sharpe T."/>
            <person name="Sheridan J."/>
            <person name="Sherpa N."/>
            <person name="Shi J."/>
            <person name="Smirnov S."/>
            <person name="Smith C."/>
            <person name="Sougnez C."/>
            <person name="Spencer B."/>
            <person name="Stalker J."/>
            <person name="Stange-thomann N."/>
            <person name="Stavropoulos S."/>
            <person name="Stetson K."/>
            <person name="Stone C."/>
            <person name="Stone S."/>
            <person name="Stubbs M."/>
            <person name="Talamas J."/>
            <person name="Tchuinga P."/>
            <person name="Tenzing P."/>
            <person name="Tesfaye S."/>
            <person name="Theodore J."/>
            <person name="Thoulutsang Y."/>
            <person name="Topham K."/>
            <person name="Towey S."/>
            <person name="Tsamla T."/>
            <person name="Tsomo N."/>
            <person name="Vallee D."/>
            <person name="Vassiliev H."/>
            <person name="Venkataraman V."/>
            <person name="Vinson J."/>
            <person name="Vo A."/>
            <person name="Wade C."/>
            <person name="Wang S."/>
            <person name="Wangchuk T."/>
            <person name="Wangdi T."/>
            <person name="Whittaker C."/>
            <person name="Wilkinson J."/>
            <person name="Wu Y."/>
            <person name="Wyman D."/>
            <person name="Yadav S."/>
            <person name="Yang S."/>
            <person name="Yang X."/>
            <person name="Yeager S."/>
            <person name="Yee E."/>
            <person name="Young G."/>
            <person name="Zainoun J."/>
            <person name="Zembeck L."/>
            <person name="Zimmer A."/>
            <person name="Zody M."/>
            <person name="Lander E."/>
        </authorList>
    </citation>
    <scope>NUCLEOTIDE SEQUENCE [LARGE SCALE GENOMIC DNA]</scope>
</reference>
<reference evidence="1" key="3">
    <citation type="submission" date="2025-09" db="UniProtKB">
        <authorList>
            <consortium name="Ensembl"/>
        </authorList>
    </citation>
    <scope>IDENTIFICATION</scope>
</reference>
<reference evidence="1" key="2">
    <citation type="submission" date="2025-08" db="UniProtKB">
        <authorList>
            <consortium name="Ensembl"/>
        </authorList>
    </citation>
    <scope>IDENTIFICATION</scope>
</reference>
<dbReference type="InParanoid" id="H2YY82"/>